<evidence type="ECO:0000256" key="4">
    <source>
        <dbReference type="ARBA" id="ARBA00023014"/>
    </source>
</evidence>
<evidence type="ECO:0000313" key="7">
    <source>
        <dbReference type="Proteomes" id="UP001143463"/>
    </source>
</evidence>
<accession>A0A9W6NUH9</accession>
<dbReference type="PROSITE" id="PS51296">
    <property type="entry name" value="RIESKE"/>
    <property type="match status" value="1"/>
</dbReference>
<dbReference type="GO" id="GO:0051537">
    <property type="term" value="F:2 iron, 2 sulfur cluster binding"/>
    <property type="evidence" value="ECO:0007669"/>
    <property type="project" value="UniProtKB-KW"/>
</dbReference>
<dbReference type="NCBIfam" id="TIGR02377">
    <property type="entry name" value="MocE_fam_FeS"/>
    <property type="match status" value="1"/>
</dbReference>
<dbReference type="Gene3D" id="2.102.10.10">
    <property type="entry name" value="Rieske [2Fe-2S] iron-sulphur domain"/>
    <property type="match status" value="1"/>
</dbReference>
<feature type="domain" description="Rieske" evidence="5">
    <location>
        <begin position="5"/>
        <end position="101"/>
    </location>
</feature>
<dbReference type="InterPro" id="IPR012747">
    <property type="entry name" value="MocE_2FeS"/>
</dbReference>
<evidence type="ECO:0000313" key="6">
    <source>
        <dbReference type="EMBL" id="GLL10300.1"/>
    </source>
</evidence>
<reference evidence="6" key="1">
    <citation type="journal article" date="2014" name="Int. J. Syst. Evol. Microbiol.">
        <title>Complete genome sequence of Corynebacterium casei LMG S-19264T (=DSM 44701T), isolated from a smear-ripened cheese.</title>
        <authorList>
            <consortium name="US DOE Joint Genome Institute (JGI-PGF)"/>
            <person name="Walter F."/>
            <person name="Albersmeier A."/>
            <person name="Kalinowski J."/>
            <person name="Ruckert C."/>
        </authorList>
    </citation>
    <scope>NUCLEOTIDE SEQUENCE</scope>
    <source>
        <strain evidence="6">VKM Ac-1069</strain>
    </source>
</reference>
<dbReference type="Pfam" id="PF00355">
    <property type="entry name" value="Rieske"/>
    <property type="match status" value="1"/>
</dbReference>
<keyword evidence="4" id="KW-0411">Iron-sulfur</keyword>
<dbReference type="InterPro" id="IPR036922">
    <property type="entry name" value="Rieske_2Fe-2S_sf"/>
</dbReference>
<dbReference type="EMBL" id="BSFQ01000004">
    <property type="protein sequence ID" value="GLL10300.1"/>
    <property type="molecule type" value="Genomic_DNA"/>
</dbReference>
<dbReference type="GO" id="GO:0046872">
    <property type="term" value="F:metal ion binding"/>
    <property type="evidence" value="ECO:0007669"/>
    <property type="project" value="UniProtKB-KW"/>
</dbReference>
<protein>
    <submittedName>
        <fullName evidence="6">Rieske family ferredoxin</fullName>
    </submittedName>
</protein>
<evidence type="ECO:0000256" key="1">
    <source>
        <dbReference type="ARBA" id="ARBA00022714"/>
    </source>
</evidence>
<name>A0A9W6NUH9_9PSEU</name>
<dbReference type="RefSeq" id="WP_037040677.1">
    <property type="nucleotide sequence ID" value="NZ_BAAAUZ010000004.1"/>
</dbReference>
<keyword evidence="7" id="KW-1185">Reference proteome</keyword>
<dbReference type="InterPro" id="IPR017941">
    <property type="entry name" value="Rieske_2Fe-2S"/>
</dbReference>
<evidence type="ECO:0000259" key="5">
    <source>
        <dbReference type="PROSITE" id="PS51296"/>
    </source>
</evidence>
<proteinExistence type="predicted"/>
<gene>
    <name evidence="6" type="ORF">GCM10017577_14400</name>
</gene>
<organism evidence="6 7">
    <name type="scientific">Pseudonocardia halophobica</name>
    <dbReference type="NCBI Taxonomy" id="29401"/>
    <lineage>
        <taxon>Bacteria</taxon>
        <taxon>Bacillati</taxon>
        <taxon>Actinomycetota</taxon>
        <taxon>Actinomycetes</taxon>
        <taxon>Pseudonocardiales</taxon>
        <taxon>Pseudonocardiaceae</taxon>
        <taxon>Pseudonocardia</taxon>
    </lineage>
</organism>
<sequence>MTQWIAACETDDVDPEDVIPFEHAGNAYAVYRSPDDAFFATDGYCTHERELLCDGLVLGGTIECPKHNGRFDYTSGKALGAPVLVDVRTYATKVEDGTVYIEVP</sequence>
<keyword evidence="1" id="KW-0001">2Fe-2S</keyword>
<dbReference type="CDD" id="cd03528">
    <property type="entry name" value="Rieske_RO_ferredoxin"/>
    <property type="match status" value="1"/>
</dbReference>
<reference evidence="6" key="2">
    <citation type="submission" date="2023-01" db="EMBL/GenBank/DDBJ databases">
        <authorList>
            <person name="Sun Q."/>
            <person name="Evtushenko L."/>
        </authorList>
    </citation>
    <scope>NUCLEOTIDE SEQUENCE</scope>
    <source>
        <strain evidence="6">VKM Ac-1069</strain>
    </source>
</reference>
<dbReference type="GO" id="GO:0004497">
    <property type="term" value="F:monooxygenase activity"/>
    <property type="evidence" value="ECO:0007669"/>
    <property type="project" value="UniProtKB-ARBA"/>
</dbReference>
<comment type="caution">
    <text evidence="6">The sequence shown here is derived from an EMBL/GenBank/DDBJ whole genome shotgun (WGS) entry which is preliminary data.</text>
</comment>
<dbReference type="SUPFAM" id="SSF50022">
    <property type="entry name" value="ISP domain"/>
    <property type="match status" value="1"/>
</dbReference>
<keyword evidence="3" id="KW-0408">Iron</keyword>
<keyword evidence="2" id="KW-0479">Metal-binding</keyword>
<dbReference type="GO" id="GO:0016705">
    <property type="term" value="F:oxidoreductase activity, acting on paired donors, with incorporation or reduction of molecular oxygen"/>
    <property type="evidence" value="ECO:0007669"/>
    <property type="project" value="UniProtKB-ARBA"/>
</dbReference>
<dbReference type="Proteomes" id="UP001143463">
    <property type="component" value="Unassembled WGS sequence"/>
</dbReference>
<dbReference type="AlphaFoldDB" id="A0A9W6NUH9"/>
<evidence type="ECO:0000256" key="3">
    <source>
        <dbReference type="ARBA" id="ARBA00023004"/>
    </source>
</evidence>
<evidence type="ECO:0000256" key="2">
    <source>
        <dbReference type="ARBA" id="ARBA00022723"/>
    </source>
</evidence>